<feature type="region of interest" description="Disordered" evidence="2">
    <location>
        <begin position="554"/>
        <end position="610"/>
    </location>
</feature>
<dbReference type="InterPro" id="IPR009003">
    <property type="entry name" value="Peptidase_S1_PA"/>
</dbReference>
<organism evidence="5">
    <name type="scientific">Schlesneria paludicola</name>
    <dbReference type="NCBI Taxonomy" id="360056"/>
    <lineage>
        <taxon>Bacteria</taxon>
        <taxon>Pseudomonadati</taxon>
        <taxon>Planctomycetota</taxon>
        <taxon>Planctomycetia</taxon>
        <taxon>Planctomycetales</taxon>
        <taxon>Planctomycetaceae</taxon>
        <taxon>Schlesneria</taxon>
    </lineage>
</organism>
<dbReference type="Pfam" id="PF13365">
    <property type="entry name" value="Trypsin_2"/>
    <property type="match status" value="1"/>
</dbReference>
<feature type="transmembrane region" description="Helical" evidence="3">
    <location>
        <begin position="12"/>
        <end position="37"/>
    </location>
</feature>
<evidence type="ECO:0000256" key="3">
    <source>
        <dbReference type="SAM" id="Phobius"/>
    </source>
</evidence>
<dbReference type="Pfam" id="PF00085">
    <property type="entry name" value="Thioredoxin"/>
    <property type="match status" value="1"/>
</dbReference>
<gene>
    <name evidence="5" type="ORF">ENS64_05275</name>
</gene>
<feature type="domain" description="Thioredoxin" evidence="4">
    <location>
        <begin position="32"/>
        <end position="138"/>
    </location>
</feature>
<accession>A0A7C4QMK6</accession>
<protein>
    <recommendedName>
        <fullName evidence="4">Thioredoxin domain-containing protein</fullName>
    </recommendedName>
</protein>
<dbReference type="Gene3D" id="3.40.30.10">
    <property type="entry name" value="Glutaredoxin"/>
    <property type="match status" value="1"/>
</dbReference>
<dbReference type="EMBL" id="DSVQ01000011">
    <property type="protein sequence ID" value="HGT38660.1"/>
    <property type="molecule type" value="Genomic_DNA"/>
</dbReference>
<keyword evidence="3" id="KW-0472">Membrane</keyword>
<dbReference type="AlphaFoldDB" id="A0A7C4QMK6"/>
<dbReference type="SUPFAM" id="SSF50494">
    <property type="entry name" value="Trypsin-like serine proteases"/>
    <property type="match status" value="1"/>
</dbReference>
<sequence length="610" mass="64268">MHRFALVAPRSWWLGSCLQAVVCVCGIVLGASLVGLFCPQPKLVAGANGQSVGESVLLDFTASWCQPCQRMSPIVASLERQGYPIRRVDVDRERALAERYGIKTIPTFVLVVNGQEVMRQTGETSEGQLRRMLLQIPDWQRELSRREQSRPREAKTASVSREAESVATPFVELNEPALQPAPEEGRPRFTFPLLENSVASPTEAKDGATWGGAVARGREPVVRGQSRDHEAVASPRPADPLRVSTRLRVKDQGSVNFGSGTVIESRVGRSIILTCGHLFRDLSPRAVVEVDVFEHGQKPETYLGKVVDFDLAADVGLVAIPTLRPLPAARLGTLERAAAIGDNVVSIGCGGGETPTRETVQITAINKYDGPDNVECTGMPIPGRSGGGLFRGNELIGICIAADPKEQRGLYCGLRPVHELLQKTGLAHLLPGQPGETASVAIAGAKAEGTSAPAKAVDPAANGTASPSVAAIPAHVPSVDMAPVATEVRASEGLSPAQGGERGLTGLTGLTDWPADAEVICIVRPKNSSAPSRVVIIHQATPKLLSYLQDASGPATNVATGGDRAGDTLIPTSGSSVAEPNRGAFSGVALAEPTATAEKTPRRPPSPRAR</sequence>
<evidence type="ECO:0000256" key="2">
    <source>
        <dbReference type="SAM" id="MobiDB-lite"/>
    </source>
</evidence>
<dbReference type="Gene3D" id="2.40.10.120">
    <property type="match status" value="1"/>
</dbReference>
<dbReference type="InterPro" id="IPR036249">
    <property type="entry name" value="Thioredoxin-like_sf"/>
</dbReference>
<evidence type="ECO:0000313" key="5">
    <source>
        <dbReference type="EMBL" id="HGT38660.1"/>
    </source>
</evidence>
<dbReference type="InterPro" id="IPR013766">
    <property type="entry name" value="Thioredoxin_domain"/>
</dbReference>
<dbReference type="SUPFAM" id="SSF52833">
    <property type="entry name" value="Thioredoxin-like"/>
    <property type="match status" value="1"/>
</dbReference>
<proteinExistence type="predicted"/>
<evidence type="ECO:0000256" key="1">
    <source>
        <dbReference type="ARBA" id="ARBA00023157"/>
    </source>
</evidence>
<evidence type="ECO:0000259" key="4">
    <source>
        <dbReference type="PROSITE" id="PS51352"/>
    </source>
</evidence>
<keyword evidence="1" id="KW-1015">Disulfide bond</keyword>
<reference evidence="5" key="1">
    <citation type="journal article" date="2020" name="mSystems">
        <title>Genome- and Community-Level Interaction Insights into Carbon Utilization and Element Cycling Functions of Hydrothermarchaeota in Hydrothermal Sediment.</title>
        <authorList>
            <person name="Zhou Z."/>
            <person name="Liu Y."/>
            <person name="Xu W."/>
            <person name="Pan J."/>
            <person name="Luo Z.H."/>
            <person name="Li M."/>
        </authorList>
    </citation>
    <scope>NUCLEOTIDE SEQUENCE [LARGE SCALE GENOMIC DNA]</scope>
    <source>
        <strain evidence="5">SpSt-508</strain>
    </source>
</reference>
<comment type="caution">
    <text evidence="5">The sequence shown here is derived from an EMBL/GenBank/DDBJ whole genome shotgun (WGS) entry which is preliminary data.</text>
</comment>
<feature type="compositionally biased region" description="Basic and acidic residues" evidence="2">
    <location>
        <begin position="142"/>
        <end position="155"/>
    </location>
</feature>
<name>A0A7C4QMK6_9PLAN</name>
<dbReference type="PANTHER" id="PTHR46115">
    <property type="entry name" value="THIOREDOXIN-LIKE PROTEIN 1"/>
    <property type="match status" value="1"/>
</dbReference>
<dbReference type="PROSITE" id="PS51352">
    <property type="entry name" value="THIOREDOXIN_2"/>
    <property type="match status" value="1"/>
</dbReference>
<keyword evidence="3" id="KW-0812">Transmembrane</keyword>
<dbReference type="CDD" id="cd02947">
    <property type="entry name" value="TRX_family"/>
    <property type="match status" value="1"/>
</dbReference>
<feature type="region of interest" description="Disordered" evidence="2">
    <location>
        <begin position="142"/>
        <end position="165"/>
    </location>
</feature>
<keyword evidence="3" id="KW-1133">Transmembrane helix</keyword>